<evidence type="ECO:0000313" key="3">
    <source>
        <dbReference type="Proteomes" id="UP000585614"/>
    </source>
</evidence>
<reference evidence="2 3" key="1">
    <citation type="journal article" date="2020" name="Nature">
        <title>Six reference-quality genomes reveal evolution of bat adaptations.</title>
        <authorList>
            <person name="Jebb D."/>
            <person name="Huang Z."/>
            <person name="Pippel M."/>
            <person name="Hughes G.M."/>
            <person name="Lavrichenko K."/>
            <person name="Devanna P."/>
            <person name="Winkler S."/>
            <person name="Jermiin L.S."/>
            <person name="Skirmuntt E.C."/>
            <person name="Katzourakis A."/>
            <person name="Burkitt-Gray L."/>
            <person name="Ray D.A."/>
            <person name="Sullivan K.A.M."/>
            <person name="Roscito J.G."/>
            <person name="Kirilenko B.M."/>
            <person name="Davalos L.M."/>
            <person name="Corthals A.P."/>
            <person name="Power M.L."/>
            <person name="Jones G."/>
            <person name="Ransome R.D."/>
            <person name="Dechmann D.K.N."/>
            <person name="Locatelli A.G."/>
            <person name="Puechmaille S.J."/>
            <person name="Fedrigo O."/>
            <person name="Jarvis E.D."/>
            <person name="Hiller M."/>
            <person name="Vernes S.C."/>
            <person name="Myers E.W."/>
            <person name="Teeling E.C."/>
        </authorList>
    </citation>
    <scope>NUCLEOTIDE SEQUENCE [LARGE SCALE GENOMIC DNA]</scope>
    <source>
        <strain evidence="2">MRhiFer1</strain>
        <tissue evidence="2">Lung</tissue>
    </source>
</reference>
<sequence>MRQALGHAIRVGKSQGSTETSTASRAGEGAWWSQTWACLEVALGMRKTAASRSTAGNHSVIWDQRARWKPEASWELGQAVPGPGTGVALRSPGGHLASERGGHPSLPHPTGLGSQGRGAPAAASSTAPMSPGT</sequence>
<evidence type="ECO:0000313" key="2">
    <source>
        <dbReference type="EMBL" id="KAF6278099.1"/>
    </source>
</evidence>
<dbReference type="EMBL" id="JACAGC010000025">
    <property type="protein sequence ID" value="KAF6278099.1"/>
    <property type="molecule type" value="Genomic_DNA"/>
</dbReference>
<evidence type="ECO:0000256" key="1">
    <source>
        <dbReference type="SAM" id="MobiDB-lite"/>
    </source>
</evidence>
<name>A0A7J7RPQ4_RHIFE</name>
<proteinExistence type="predicted"/>
<dbReference type="AlphaFoldDB" id="A0A7J7RPQ4"/>
<gene>
    <name evidence="2" type="ORF">mRhiFer1_009385</name>
</gene>
<feature type="compositionally biased region" description="Polar residues" evidence="1">
    <location>
        <begin position="14"/>
        <end position="24"/>
    </location>
</feature>
<comment type="caution">
    <text evidence="2">The sequence shown here is derived from an EMBL/GenBank/DDBJ whole genome shotgun (WGS) entry which is preliminary data.</text>
</comment>
<dbReference type="Proteomes" id="UP000585614">
    <property type="component" value="Unassembled WGS sequence"/>
</dbReference>
<organism evidence="2 3">
    <name type="scientific">Rhinolophus ferrumequinum</name>
    <name type="common">Greater horseshoe bat</name>
    <dbReference type="NCBI Taxonomy" id="59479"/>
    <lineage>
        <taxon>Eukaryota</taxon>
        <taxon>Metazoa</taxon>
        <taxon>Chordata</taxon>
        <taxon>Craniata</taxon>
        <taxon>Vertebrata</taxon>
        <taxon>Euteleostomi</taxon>
        <taxon>Mammalia</taxon>
        <taxon>Eutheria</taxon>
        <taxon>Laurasiatheria</taxon>
        <taxon>Chiroptera</taxon>
        <taxon>Yinpterochiroptera</taxon>
        <taxon>Rhinolophoidea</taxon>
        <taxon>Rhinolophidae</taxon>
        <taxon>Rhinolophinae</taxon>
        <taxon>Rhinolophus</taxon>
    </lineage>
</organism>
<feature type="region of interest" description="Disordered" evidence="1">
    <location>
        <begin position="1"/>
        <end position="27"/>
    </location>
</feature>
<feature type="compositionally biased region" description="Low complexity" evidence="1">
    <location>
        <begin position="119"/>
        <end position="133"/>
    </location>
</feature>
<feature type="region of interest" description="Disordered" evidence="1">
    <location>
        <begin position="78"/>
        <end position="133"/>
    </location>
</feature>
<protein>
    <submittedName>
        <fullName evidence="2">Uncharacterized protein</fullName>
    </submittedName>
</protein>
<accession>A0A7J7RPQ4</accession>